<dbReference type="PANTHER" id="PTHR22594">
    <property type="entry name" value="ASPARTYL/LYSYL-TRNA SYNTHETASE"/>
    <property type="match status" value="1"/>
</dbReference>
<feature type="binding site" evidence="7">
    <location>
        <position position="451"/>
    </location>
    <ligand>
        <name>L-aspartate</name>
        <dbReference type="ChEBI" id="CHEBI:29991"/>
    </ligand>
</feature>
<keyword evidence="4 7" id="KW-0067">ATP-binding</keyword>
<dbReference type="PROSITE" id="PS50862">
    <property type="entry name" value="AA_TRNA_LIGASE_II"/>
    <property type="match status" value="1"/>
</dbReference>
<dbReference type="Gene3D" id="3.30.930.10">
    <property type="entry name" value="Bira Bifunctional Protein, Domain 2"/>
    <property type="match status" value="1"/>
</dbReference>
<dbReference type="Pfam" id="PF02938">
    <property type="entry name" value="GAD"/>
    <property type="match status" value="1"/>
</dbReference>
<dbReference type="NCBIfam" id="NF001750">
    <property type="entry name" value="PRK00476.1"/>
    <property type="match status" value="1"/>
</dbReference>
<keyword evidence="12" id="KW-1185">Reference proteome</keyword>
<dbReference type="InterPro" id="IPR002312">
    <property type="entry name" value="Asp/Asn-tRNA-synth_IIb"/>
</dbReference>
<feature type="domain" description="Aminoacyl-transfer RNA synthetases class-II family profile" evidence="8">
    <location>
        <begin position="142"/>
        <end position="558"/>
    </location>
</feature>
<comment type="catalytic activity">
    <reaction evidence="7">
        <text>tRNA(Asx) + L-aspartate + ATP = L-aspartyl-tRNA(Asx) + AMP + diphosphate</text>
        <dbReference type="Rhea" id="RHEA:18349"/>
        <dbReference type="Rhea" id="RHEA-COMP:9710"/>
        <dbReference type="Rhea" id="RHEA-COMP:9711"/>
        <dbReference type="ChEBI" id="CHEBI:29991"/>
        <dbReference type="ChEBI" id="CHEBI:30616"/>
        <dbReference type="ChEBI" id="CHEBI:33019"/>
        <dbReference type="ChEBI" id="CHEBI:78442"/>
        <dbReference type="ChEBI" id="CHEBI:78516"/>
        <dbReference type="ChEBI" id="CHEBI:456215"/>
        <dbReference type="EC" id="6.1.1.23"/>
    </reaction>
</comment>
<evidence type="ECO:0000256" key="1">
    <source>
        <dbReference type="ARBA" id="ARBA00006303"/>
    </source>
</evidence>
<feature type="site" description="Important for tRNA non-discrimination" evidence="7">
    <location>
        <position position="33"/>
    </location>
</feature>
<dbReference type="GO" id="GO:0006422">
    <property type="term" value="P:aspartyl-tRNA aminoacylation"/>
    <property type="evidence" value="ECO:0007669"/>
    <property type="project" value="UniProtKB-UniRule"/>
</dbReference>
<dbReference type="NCBIfam" id="TIGR00459">
    <property type="entry name" value="aspS_bact"/>
    <property type="match status" value="1"/>
</dbReference>
<dbReference type="InterPro" id="IPR012340">
    <property type="entry name" value="NA-bd_OB-fold"/>
</dbReference>
<feature type="binding site" evidence="7">
    <location>
        <position position="485"/>
    </location>
    <ligand>
        <name>ATP</name>
        <dbReference type="ChEBI" id="CHEBI:30616"/>
    </ligand>
</feature>
<evidence type="ECO:0000259" key="8">
    <source>
        <dbReference type="PROSITE" id="PS50862"/>
    </source>
</evidence>
<comment type="similarity">
    <text evidence="1 7">Belongs to the class-II aminoacyl-tRNA synthetase family. Type 1 subfamily.</text>
</comment>
<dbReference type="SUPFAM" id="SSF50249">
    <property type="entry name" value="Nucleic acid-binding proteins"/>
    <property type="match status" value="1"/>
</dbReference>
<dbReference type="EC" id="6.1.1.23" evidence="7"/>
<feature type="binding site" evidence="7">
    <location>
        <position position="175"/>
    </location>
    <ligand>
        <name>L-aspartate</name>
        <dbReference type="ChEBI" id="CHEBI:29991"/>
    </ligand>
</feature>
<dbReference type="InterPro" id="IPR045864">
    <property type="entry name" value="aa-tRNA-synth_II/BPL/LPL"/>
</dbReference>
<feature type="binding site" evidence="7">
    <location>
        <begin position="221"/>
        <end position="223"/>
    </location>
    <ligand>
        <name>ATP</name>
        <dbReference type="ChEBI" id="CHEBI:30616"/>
    </ligand>
</feature>
<dbReference type="Proteomes" id="UP000657200">
    <property type="component" value="Unassembled WGS sequence"/>
</dbReference>
<dbReference type="EMBL" id="WOTE01000002">
    <property type="protein sequence ID" value="NHO38786.1"/>
    <property type="molecule type" value="Genomic_DNA"/>
</dbReference>
<keyword evidence="6 7" id="KW-0030">Aminoacyl-tRNA synthetase</keyword>
<dbReference type="OrthoDB" id="9802326at2"/>
<evidence type="ECO:0000313" key="10">
    <source>
        <dbReference type="EMBL" id="NHO38786.1"/>
    </source>
</evidence>
<sequence>MHPYRTHSCSALRAGDAGTTARLSGWVHSKRDHGGLLFIDLRDETGITQIVIPAGSEVMQTAEHIRVESVITVTGDVVLREEGTRNPDLATGDIEVRAKDFVVQSHAAVLPLQVAGQEHYSDELRLRYRYIDLRREKVHANIRLRSAVIASMRRRMTELDFIELQTPILTASSPEGARDFLVPSRNHPGKFYALPQAPQQFKQLAMVAGFDRYFQIAPCFRDEASRADRSPGEFYQLDFEMAFATQDEIFAVMEEVMSGLFTEFGNGRTVSTAPFERIPYARAMKVYGSDKPDLRNPLLITDVTEDFAGSGFGLFARIAADGGEIRAIPAPGAGDRPRSFFDKLNAWARENGAGGLGYITFNAEGGQGPIAKNLEADRAESIRTKLGLKAGDAVFFAAGKGLDVAKFSGLVRTRIAEELDLIEKNAFRFCWITDFPMYELNEETRLVDFSHNPFSMPQGGLEALNTKNPLDILAYQYDIVCNGIELSSGAVRNHLPDVMVRAFEIAGYPESEVEARFGGMLNAFRYGAPPHGGSAPGVDRIVMLLADEPNIREVILFPLNQQGEDLMMGAPAPVPPERMKELSLALNLPKPKPTVKKD</sequence>
<evidence type="ECO:0000313" key="12">
    <source>
        <dbReference type="Proteomes" id="UP000657200"/>
    </source>
</evidence>
<evidence type="ECO:0000256" key="6">
    <source>
        <dbReference type="ARBA" id="ARBA00023146"/>
    </source>
</evidence>
<dbReference type="Proteomes" id="UP000068250">
    <property type="component" value="Chromosome I"/>
</dbReference>
<feature type="site" description="Important for tRNA non-discrimination" evidence="7">
    <location>
        <position position="83"/>
    </location>
</feature>
<dbReference type="CDD" id="cd00777">
    <property type="entry name" value="AspRS_core"/>
    <property type="match status" value="1"/>
</dbReference>
<dbReference type="PRINTS" id="PR01042">
    <property type="entry name" value="TRNASYNTHASP"/>
</dbReference>
<feature type="binding site" evidence="7">
    <location>
        <position position="492"/>
    </location>
    <ligand>
        <name>L-aspartate</name>
        <dbReference type="ChEBI" id="CHEBI:29991"/>
    </ligand>
</feature>
<reference evidence="9" key="2">
    <citation type="submission" date="2014-09" db="EMBL/GenBank/DDBJ databases">
        <authorList>
            <person name="Magalhaes I.L.F."/>
            <person name="Oliveira U."/>
            <person name="Santos F.R."/>
            <person name="Vidigal T.H.D.A."/>
            <person name="Brescovit A.D."/>
            <person name="Santos A.J."/>
        </authorList>
    </citation>
    <scope>NUCLEOTIDE SEQUENCE</scope>
    <source>
        <strain evidence="9">LMG 23848T</strain>
    </source>
</reference>
<gene>
    <name evidence="7 9" type="primary">aspS</name>
    <name evidence="9" type="ORF">AGA_2567</name>
    <name evidence="10" type="ORF">GOB80_03635</name>
</gene>
<dbReference type="InterPro" id="IPR004364">
    <property type="entry name" value="Aa-tRNA-synt_II"/>
</dbReference>
<dbReference type="EMBL" id="LN609302">
    <property type="protein sequence ID" value="CEF57251.1"/>
    <property type="molecule type" value="Genomic_DNA"/>
</dbReference>
<dbReference type="InterPro" id="IPR004524">
    <property type="entry name" value="Asp-tRNA-ligase_1"/>
</dbReference>
<evidence type="ECO:0000256" key="2">
    <source>
        <dbReference type="ARBA" id="ARBA00022598"/>
    </source>
</evidence>
<keyword evidence="2 7" id="KW-0436">Ligase</keyword>
<comment type="subunit">
    <text evidence="7">Homodimer.</text>
</comment>
<evidence type="ECO:0000313" key="11">
    <source>
        <dbReference type="Proteomes" id="UP000068250"/>
    </source>
</evidence>
<feature type="region of interest" description="Aspartate" evidence="7">
    <location>
        <begin position="199"/>
        <end position="202"/>
    </location>
</feature>
<reference evidence="11" key="1">
    <citation type="submission" date="2014-09" db="EMBL/GenBank/DDBJ databases">
        <authorList>
            <person name="Illeghems K.G."/>
        </authorList>
    </citation>
    <scope>NUCLEOTIDE SEQUENCE [LARGE SCALE GENOMIC DNA]</scope>
    <source>
        <strain evidence="11">LMG 23848T</strain>
    </source>
</reference>
<feature type="binding site" evidence="7">
    <location>
        <position position="221"/>
    </location>
    <ligand>
        <name>L-aspartate</name>
        <dbReference type="ChEBI" id="CHEBI:29991"/>
    </ligand>
</feature>
<dbReference type="Pfam" id="PF01336">
    <property type="entry name" value="tRNA_anti-codon"/>
    <property type="match status" value="1"/>
</dbReference>
<dbReference type="InterPro" id="IPR004365">
    <property type="entry name" value="NA-bd_OB_tRNA"/>
</dbReference>
<protein>
    <recommendedName>
        <fullName evidence="7">Aspartate--tRNA(Asp/Asn) ligase</fullName>
        <ecNumber evidence="7">6.1.1.23</ecNumber>
    </recommendedName>
    <alternativeName>
        <fullName evidence="7">Aspartyl-tRNA synthetase</fullName>
        <shortName evidence="7">AspRS</shortName>
    </alternativeName>
    <alternativeName>
        <fullName evidence="7">Non-discriminating aspartyl-tRNA synthetase</fullName>
        <shortName evidence="7">ND-AspRS</shortName>
    </alternativeName>
</protein>
<dbReference type="PANTHER" id="PTHR22594:SF5">
    <property type="entry name" value="ASPARTATE--TRNA LIGASE, MITOCHONDRIAL"/>
    <property type="match status" value="1"/>
</dbReference>
<dbReference type="Pfam" id="PF00152">
    <property type="entry name" value="tRNA-synt_2"/>
    <property type="match status" value="1"/>
</dbReference>
<comment type="subcellular location">
    <subcellularLocation>
        <location evidence="7">Cytoplasm</location>
    </subcellularLocation>
</comment>
<dbReference type="GO" id="GO:0003676">
    <property type="term" value="F:nucleic acid binding"/>
    <property type="evidence" value="ECO:0007669"/>
    <property type="project" value="InterPro"/>
</dbReference>
<comment type="function">
    <text evidence="7">Aspartyl-tRNA synthetase with relaxed tRNA specificity since it is able to aspartylate not only its cognate tRNA(Asp) but also tRNA(Asn). Reaction proceeds in two steps: L-aspartate is first activated by ATP to form Asp-AMP and then transferred to the acceptor end of tRNA(Asp/Asn).</text>
</comment>
<dbReference type="RefSeq" id="WP_059024865.1">
    <property type="nucleotide sequence ID" value="NZ_LN609302.1"/>
</dbReference>
<dbReference type="GO" id="GO:0005524">
    <property type="term" value="F:ATP binding"/>
    <property type="evidence" value="ECO:0007669"/>
    <property type="project" value="UniProtKB-UniRule"/>
</dbReference>
<dbReference type="InterPro" id="IPR029351">
    <property type="entry name" value="GAD_dom"/>
</dbReference>
<keyword evidence="7" id="KW-0963">Cytoplasm</keyword>
<dbReference type="InterPro" id="IPR006195">
    <property type="entry name" value="aa-tRNA-synth_II"/>
</dbReference>
<dbReference type="HAMAP" id="MF_00044">
    <property type="entry name" value="Asp_tRNA_synth_type1"/>
    <property type="match status" value="1"/>
</dbReference>
<dbReference type="GO" id="GO:0005737">
    <property type="term" value="C:cytoplasm"/>
    <property type="evidence" value="ECO:0007669"/>
    <property type="project" value="UniProtKB-SubCell"/>
</dbReference>
<accession>A0A0U5F6I1</accession>
<dbReference type="CDD" id="cd04317">
    <property type="entry name" value="EcAspRS_like_N"/>
    <property type="match status" value="1"/>
</dbReference>
<keyword evidence="5 7" id="KW-0648">Protein biosynthesis</keyword>
<evidence type="ECO:0000256" key="4">
    <source>
        <dbReference type="ARBA" id="ARBA00022840"/>
    </source>
</evidence>
<name>A0A0U5F6I1_9PROT</name>
<dbReference type="GO" id="GO:0050560">
    <property type="term" value="F:aspartate-tRNA(Asn) ligase activity"/>
    <property type="evidence" value="ECO:0007669"/>
    <property type="project" value="UniProtKB-EC"/>
</dbReference>
<dbReference type="InterPro" id="IPR047090">
    <property type="entry name" value="AspRS_core"/>
</dbReference>
<proteinExistence type="inferred from homology"/>
<reference evidence="10 12" key="3">
    <citation type="journal article" date="2020" name="Int. J. Syst. Evol. Microbiol.">
        <title>Novel acetic acid bacteria from cider fermentations: Acetobacter conturbans sp. nov. and Acetobacter fallax sp. nov.</title>
        <authorList>
            <person name="Sombolestani A.S."/>
            <person name="Cleenwerck I."/>
            <person name="Cnockaert M."/>
            <person name="Borremans W."/>
            <person name="Wieme A.D."/>
            <person name="De Vuyst L."/>
            <person name="Vandamme P."/>
        </authorList>
    </citation>
    <scope>NUCLEOTIDE SEQUENCE [LARGE SCALE GENOMIC DNA]</scope>
    <source>
        <strain evidence="10 12">LMG 23848</strain>
    </source>
</reference>
<feature type="binding site" evidence="7">
    <location>
        <begin position="537"/>
        <end position="540"/>
    </location>
    <ligand>
        <name>ATP</name>
        <dbReference type="ChEBI" id="CHEBI:30616"/>
    </ligand>
</feature>
<evidence type="ECO:0000313" key="9">
    <source>
        <dbReference type="EMBL" id="CEF57251.1"/>
    </source>
</evidence>
<dbReference type="GO" id="GO:0004815">
    <property type="term" value="F:aspartate-tRNA ligase activity"/>
    <property type="evidence" value="ECO:0007669"/>
    <property type="project" value="UniProtKB-UniRule"/>
</dbReference>
<evidence type="ECO:0000256" key="7">
    <source>
        <dbReference type="HAMAP-Rule" id="MF_00044"/>
    </source>
</evidence>
<keyword evidence="3 7" id="KW-0547">Nucleotide-binding</keyword>
<dbReference type="SUPFAM" id="SSF55681">
    <property type="entry name" value="Class II aaRS and biotin synthetases"/>
    <property type="match status" value="1"/>
</dbReference>
<evidence type="ECO:0000256" key="5">
    <source>
        <dbReference type="ARBA" id="ARBA00022917"/>
    </source>
</evidence>
<comment type="caution">
    <text evidence="7">Lacks conserved residue(s) required for the propagation of feature annotation.</text>
</comment>
<dbReference type="PATRIC" id="fig|431306.5.peg.2650"/>
<dbReference type="InterPro" id="IPR004115">
    <property type="entry name" value="GAD-like_sf"/>
</dbReference>
<dbReference type="AlphaFoldDB" id="A0A0U5F6I1"/>
<dbReference type="InterPro" id="IPR047089">
    <property type="entry name" value="Asp-tRNA-ligase_1_N"/>
</dbReference>
<dbReference type="STRING" id="431306.AGA_2567"/>
<organism evidence="9 11">
    <name type="scientific">Acetobacter ghanensis</name>
    <dbReference type="NCBI Taxonomy" id="431306"/>
    <lineage>
        <taxon>Bacteria</taxon>
        <taxon>Pseudomonadati</taxon>
        <taxon>Pseudomonadota</taxon>
        <taxon>Alphaproteobacteria</taxon>
        <taxon>Acetobacterales</taxon>
        <taxon>Acetobacteraceae</taxon>
        <taxon>Acetobacter</taxon>
    </lineage>
</organism>
<dbReference type="Gene3D" id="2.40.50.140">
    <property type="entry name" value="Nucleic acid-binding proteins"/>
    <property type="match status" value="1"/>
</dbReference>
<dbReference type="SUPFAM" id="SSF55261">
    <property type="entry name" value="GAD domain-like"/>
    <property type="match status" value="1"/>
</dbReference>
<evidence type="ECO:0000256" key="3">
    <source>
        <dbReference type="ARBA" id="ARBA00022741"/>
    </source>
</evidence>
<dbReference type="Gene3D" id="3.30.1360.30">
    <property type="entry name" value="GAD-like domain"/>
    <property type="match status" value="1"/>
</dbReference>